<feature type="coiled-coil region" evidence="1">
    <location>
        <begin position="158"/>
        <end position="238"/>
    </location>
</feature>
<evidence type="ECO:0000313" key="3">
    <source>
        <dbReference type="EMBL" id="CAH1112564.1"/>
    </source>
</evidence>
<feature type="compositionally biased region" description="Basic and acidic residues" evidence="2">
    <location>
        <begin position="376"/>
        <end position="394"/>
    </location>
</feature>
<reference evidence="3" key="1">
    <citation type="submission" date="2022-01" db="EMBL/GenBank/DDBJ databases">
        <authorList>
            <person name="King R."/>
        </authorList>
    </citation>
    <scope>NUCLEOTIDE SEQUENCE</scope>
</reference>
<dbReference type="Proteomes" id="UP001153636">
    <property type="component" value="Chromosome 6"/>
</dbReference>
<sequence length="474" mass="55638">MRKAFKDKFSGTKHLVKYAILNPQLIYFFLKMSDFRKVLSKPSTSSSHESTSDVLEIKMEQELLLKTELDALKEQMINLKAAIQALQSESEQKDVSIANLARDKEKITLDLLRTRRTNATLAKQLEEERKYYFKEKELYCHEMNECKKLKKLLSDSSIGQSERAIEDYRNEIANLKQTLNQTLEANYNLSIKFLRMKNTKTCLKTELQTMKLEHEKLSNEYMTKIENLTAELNDLVSEKLNDTLSPSSKKYLQLVKQNSCLVYENLCLQLEVDNLNFKLEKIQLHKTKSVTNEHLTYIHHKIQPEFRNPKDFYRNVIQNETPEKLETEPKPCCSKTYTEQYETVKIYERKKESDVPTIQIVDETKKKEKKQKKKKKQEEMEKPHAKEKKSDRKSIKTQKSQSIVKHDRDFTPDYRINVDDKYKERIAKNNSAKLALFQVSNVTSSTSTNCVEPSFKRTQSSPDIVQSTHFRKLS</sequence>
<keyword evidence="1" id="KW-0175">Coiled coil</keyword>
<organism evidence="3 4">
    <name type="scientific">Psylliodes chrysocephalus</name>
    <dbReference type="NCBI Taxonomy" id="3402493"/>
    <lineage>
        <taxon>Eukaryota</taxon>
        <taxon>Metazoa</taxon>
        <taxon>Ecdysozoa</taxon>
        <taxon>Arthropoda</taxon>
        <taxon>Hexapoda</taxon>
        <taxon>Insecta</taxon>
        <taxon>Pterygota</taxon>
        <taxon>Neoptera</taxon>
        <taxon>Endopterygota</taxon>
        <taxon>Coleoptera</taxon>
        <taxon>Polyphaga</taxon>
        <taxon>Cucujiformia</taxon>
        <taxon>Chrysomeloidea</taxon>
        <taxon>Chrysomelidae</taxon>
        <taxon>Galerucinae</taxon>
        <taxon>Alticini</taxon>
        <taxon>Psylliodes</taxon>
    </lineage>
</organism>
<evidence type="ECO:0000256" key="1">
    <source>
        <dbReference type="SAM" id="Coils"/>
    </source>
</evidence>
<name>A0A9P0GGB3_9CUCU</name>
<accession>A0A9P0GGB3</accession>
<dbReference type="EMBL" id="OV651818">
    <property type="protein sequence ID" value="CAH1112564.1"/>
    <property type="molecule type" value="Genomic_DNA"/>
</dbReference>
<feature type="compositionally biased region" description="Polar residues" evidence="2">
    <location>
        <begin position="456"/>
        <end position="468"/>
    </location>
</feature>
<dbReference type="AlphaFoldDB" id="A0A9P0GGB3"/>
<dbReference type="OrthoDB" id="7600531at2759"/>
<feature type="region of interest" description="Disordered" evidence="2">
    <location>
        <begin position="444"/>
        <end position="474"/>
    </location>
</feature>
<keyword evidence="4" id="KW-1185">Reference proteome</keyword>
<evidence type="ECO:0000313" key="4">
    <source>
        <dbReference type="Proteomes" id="UP001153636"/>
    </source>
</evidence>
<feature type="region of interest" description="Disordered" evidence="2">
    <location>
        <begin position="362"/>
        <end position="410"/>
    </location>
</feature>
<evidence type="ECO:0000256" key="2">
    <source>
        <dbReference type="SAM" id="MobiDB-lite"/>
    </source>
</evidence>
<gene>
    <name evidence="3" type="ORF">PSYICH_LOCUS12684</name>
</gene>
<proteinExistence type="predicted"/>
<protein>
    <submittedName>
        <fullName evidence="3">Uncharacterized protein</fullName>
    </submittedName>
</protein>